<feature type="region of interest" description="Disordered" evidence="1">
    <location>
        <begin position="263"/>
        <end position="434"/>
    </location>
</feature>
<proteinExistence type="predicted"/>
<keyword evidence="3" id="KW-1185">Reference proteome</keyword>
<dbReference type="RefSeq" id="WP_145353559.1">
    <property type="nucleotide sequence ID" value="NZ_CP036262.1"/>
</dbReference>
<name>A0A517MKR6_9BACT</name>
<evidence type="ECO:0000256" key="1">
    <source>
        <dbReference type="SAM" id="MobiDB-lite"/>
    </source>
</evidence>
<feature type="compositionally biased region" description="Polar residues" evidence="1">
    <location>
        <begin position="321"/>
        <end position="341"/>
    </location>
</feature>
<evidence type="ECO:0000313" key="2">
    <source>
        <dbReference type="EMBL" id="QDS95430.1"/>
    </source>
</evidence>
<sequence>MDHQAVPRKKWRRLSLFCVALTLLGTGVAVGGLASGVLQPSVRYQSSVVDNQNRQAHQYVAIPATTRSSNSFSSDDDSRFGQSVAPAGAYAPTPKTTVVPMQVAADRANAAVQRNIQSPSNIGADRGGAFSGSLAVPSGDGKNRGMVQPGPFGTVPVPASDHLQHQQERLRLQQKIQNTPANQRAPEDLAEFKKALEVEFDERLAKQFDQLEVILRAAEEADAVLKERKAQRDKIIDRHYRSLLGERDSLDWEYNPLSPMLPPGAAQSQYGYPNPVTTRNPNPVPTFDPYGGAPSPAVPGTAPQSWQRSGPGPGSRPPQTFERNPASSARTPTPDRATSSMVAIPRPPMSFGPEEQLTDEASPASRISPQESTSIQTRVGVEGGGKMQDATLSPAAPFFDALAEPEQPDAEAEINPDSPVDADLPVASDEEETN</sequence>
<dbReference type="EMBL" id="CP036262">
    <property type="protein sequence ID" value="QDS95430.1"/>
    <property type="molecule type" value="Genomic_DNA"/>
</dbReference>
<protein>
    <submittedName>
        <fullName evidence="2">Uncharacterized protein</fullName>
    </submittedName>
</protein>
<dbReference type="Proteomes" id="UP000320672">
    <property type="component" value="Chromosome"/>
</dbReference>
<reference evidence="2 3" key="1">
    <citation type="submission" date="2019-02" db="EMBL/GenBank/DDBJ databases">
        <title>Deep-cultivation of Planctomycetes and their phenomic and genomic characterization uncovers novel biology.</title>
        <authorList>
            <person name="Wiegand S."/>
            <person name="Jogler M."/>
            <person name="Boedeker C."/>
            <person name="Pinto D."/>
            <person name="Vollmers J."/>
            <person name="Rivas-Marin E."/>
            <person name="Kohn T."/>
            <person name="Peeters S.H."/>
            <person name="Heuer A."/>
            <person name="Rast P."/>
            <person name="Oberbeckmann S."/>
            <person name="Bunk B."/>
            <person name="Jeske O."/>
            <person name="Meyerdierks A."/>
            <person name="Storesund J.E."/>
            <person name="Kallscheuer N."/>
            <person name="Luecker S."/>
            <person name="Lage O.M."/>
            <person name="Pohl T."/>
            <person name="Merkel B.J."/>
            <person name="Hornburger P."/>
            <person name="Mueller R.-W."/>
            <person name="Bruemmer F."/>
            <person name="Labrenz M."/>
            <person name="Spormann A.M."/>
            <person name="Op den Camp H."/>
            <person name="Overmann J."/>
            <person name="Amann R."/>
            <person name="Jetten M.S.M."/>
            <person name="Mascher T."/>
            <person name="Medema M.H."/>
            <person name="Devos D.P."/>
            <person name="Kaster A.-K."/>
            <person name="Ovreas L."/>
            <person name="Rohde M."/>
            <person name="Galperin M.Y."/>
            <person name="Jogler C."/>
        </authorList>
    </citation>
    <scope>NUCLEOTIDE SEQUENCE [LARGE SCALE GENOMIC DNA]</scope>
    <source>
        <strain evidence="2 3">FF011L</strain>
    </source>
</reference>
<feature type="compositionally biased region" description="Polar residues" evidence="1">
    <location>
        <begin position="365"/>
        <end position="377"/>
    </location>
</feature>
<organism evidence="2 3">
    <name type="scientific">Roseimaritima multifibrata</name>
    <dbReference type="NCBI Taxonomy" id="1930274"/>
    <lineage>
        <taxon>Bacteria</taxon>
        <taxon>Pseudomonadati</taxon>
        <taxon>Planctomycetota</taxon>
        <taxon>Planctomycetia</taxon>
        <taxon>Pirellulales</taxon>
        <taxon>Pirellulaceae</taxon>
        <taxon>Roseimaritima</taxon>
    </lineage>
</organism>
<dbReference type="KEGG" id="rml:FF011L_42260"/>
<evidence type="ECO:0000313" key="3">
    <source>
        <dbReference type="Proteomes" id="UP000320672"/>
    </source>
</evidence>
<dbReference type="AlphaFoldDB" id="A0A517MKR6"/>
<gene>
    <name evidence="2" type="ORF">FF011L_42260</name>
</gene>
<dbReference type="OrthoDB" id="10020885at2"/>
<accession>A0A517MKR6</accession>